<keyword evidence="4" id="KW-1185">Reference proteome</keyword>
<evidence type="ECO:0000256" key="2">
    <source>
        <dbReference type="SAM" id="SignalP"/>
    </source>
</evidence>
<dbReference type="Proteomes" id="UP000243498">
    <property type="component" value="Unassembled WGS sequence"/>
</dbReference>
<dbReference type="InterPro" id="IPR054550">
    <property type="entry name" value="Mala_s_1-like"/>
</dbReference>
<dbReference type="AlphaFoldDB" id="A0A167C2A2"/>
<evidence type="ECO:0000256" key="1">
    <source>
        <dbReference type="SAM" id="MobiDB-lite"/>
    </source>
</evidence>
<reference evidence="3 4" key="1">
    <citation type="journal article" date="2016" name="Genome Biol. Evol.">
        <title>Divergent and convergent evolution of fungal pathogenicity.</title>
        <authorList>
            <person name="Shang Y."/>
            <person name="Xiao G."/>
            <person name="Zheng P."/>
            <person name="Cen K."/>
            <person name="Zhan S."/>
            <person name="Wang C."/>
        </authorList>
    </citation>
    <scope>NUCLEOTIDE SEQUENCE [LARGE SCALE GENOMIC DNA]</scope>
    <source>
        <strain evidence="3 4">RCEF 4871</strain>
    </source>
</reference>
<dbReference type="EMBL" id="AZHC01000018">
    <property type="protein sequence ID" value="OAA40695.1"/>
    <property type="molecule type" value="Genomic_DNA"/>
</dbReference>
<name>A0A167C2A2_METRR</name>
<protein>
    <submittedName>
        <fullName evidence="3">TRI14-like protein</fullName>
    </submittedName>
</protein>
<dbReference type="Pfam" id="PF22701">
    <property type="entry name" value="Mala_s_1-like"/>
    <property type="match status" value="1"/>
</dbReference>
<keyword evidence="2" id="KW-0732">Signal</keyword>
<feature type="compositionally biased region" description="Basic and acidic residues" evidence="1">
    <location>
        <begin position="372"/>
        <end position="403"/>
    </location>
</feature>
<feature type="region of interest" description="Disordered" evidence="1">
    <location>
        <begin position="362"/>
        <end position="415"/>
    </location>
</feature>
<dbReference type="STRING" id="1081105.A0A167C2A2"/>
<organism evidence="3 4">
    <name type="scientific">Metarhizium rileyi (strain RCEF 4871)</name>
    <name type="common">Nomuraea rileyi</name>
    <dbReference type="NCBI Taxonomy" id="1649241"/>
    <lineage>
        <taxon>Eukaryota</taxon>
        <taxon>Fungi</taxon>
        <taxon>Dikarya</taxon>
        <taxon>Ascomycota</taxon>
        <taxon>Pezizomycotina</taxon>
        <taxon>Sordariomycetes</taxon>
        <taxon>Hypocreomycetidae</taxon>
        <taxon>Hypocreales</taxon>
        <taxon>Clavicipitaceae</taxon>
        <taxon>Metarhizium</taxon>
    </lineage>
</organism>
<feature type="signal peptide" evidence="2">
    <location>
        <begin position="1"/>
        <end position="17"/>
    </location>
</feature>
<sequence>MYTTALLPLLGPLGAIAATLPASAQGNAEAAGSVVQGDFTITSKELYPEKCAYDTKRKLLYCSELYESRVAVIDPVTKTVKDKLDFPGLSRDKDYHLSGLVMHKTQDRLLISINTGNAFDTAGKEINGTNWLVIYDLAAGKQLDPVDLTTVTKGAYGGIQDFDTDSCGNIYAVATYPGAVLKISPKLEVTPWHLSGNTDATMTGFTGIASKGNMLLTANAQEGGQLVRFNTREGGGKEGRPFNVPLTEAGSSTASLLGDDLDGVTLPAKYDGKVVLVTSGNTGTAVLRSKDDKWTSAENLGKIANPFQNEKGYSVATVEIGDRIYGVFEWFEDVRNVEGSLSGNRTEFPFKDITDDIEKLLQGDKTASQDGESTKQDGESAKQDSDSTKQDGESAKQDGESAKQDGALAVSPPVR</sequence>
<proteinExistence type="predicted"/>
<dbReference type="OMA" id="HTIHGFS"/>
<dbReference type="CDD" id="cd12811">
    <property type="entry name" value="MALA"/>
    <property type="match status" value="1"/>
</dbReference>
<dbReference type="OrthoDB" id="4434395at2759"/>
<dbReference type="SUPFAM" id="SSF75011">
    <property type="entry name" value="3-carboxy-cis,cis-mucoante lactonizing enzyme"/>
    <property type="match status" value="1"/>
</dbReference>
<evidence type="ECO:0000313" key="4">
    <source>
        <dbReference type="Proteomes" id="UP000243498"/>
    </source>
</evidence>
<accession>A0A167C2A2</accession>
<feature type="chain" id="PRO_5007884514" evidence="2">
    <location>
        <begin position="18"/>
        <end position="415"/>
    </location>
</feature>
<evidence type="ECO:0000313" key="3">
    <source>
        <dbReference type="EMBL" id="OAA40695.1"/>
    </source>
</evidence>
<comment type="caution">
    <text evidence="3">The sequence shown here is derived from an EMBL/GenBank/DDBJ whole genome shotgun (WGS) entry which is preliminary data.</text>
</comment>
<gene>
    <name evidence="3" type="ORF">NOR_05783</name>
</gene>